<dbReference type="Pfam" id="PF00320">
    <property type="entry name" value="GATA"/>
    <property type="match status" value="2"/>
</dbReference>
<dbReference type="PANTHER" id="PTHR10071">
    <property type="entry name" value="TRANSCRIPTION FACTOR GATA FAMILY MEMBER"/>
    <property type="match status" value="1"/>
</dbReference>
<dbReference type="AlphaFoldDB" id="A0AAD6V830"/>
<dbReference type="InterPro" id="IPR013088">
    <property type="entry name" value="Znf_NHR/GATA"/>
</dbReference>
<dbReference type="InterPro" id="IPR000679">
    <property type="entry name" value="Znf_GATA"/>
</dbReference>
<keyword evidence="3 6" id="KW-0863">Zinc-finger</keyword>
<dbReference type="GO" id="GO:0008270">
    <property type="term" value="F:zinc ion binding"/>
    <property type="evidence" value="ECO:0007669"/>
    <property type="project" value="UniProtKB-KW"/>
</dbReference>
<feature type="compositionally biased region" description="Low complexity" evidence="7">
    <location>
        <begin position="1"/>
        <end position="29"/>
    </location>
</feature>
<dbReference type="InterPro" id="IPR039355">
    <property type="entry name" value="Transcription_factor_GATA"/>
</dbReference>
<sequence>MPTSASVVPSSLSIPTSSASAVPSSLSIPTSSALGTSRASSLPASKPFGPPAPPAAPEVRCVNCGVNCTALWWKGENGENFCTSCGLYQQQHGTPRPVGSKSKSKSDSAPAALVAPAGVQCANCRVTQTPLWWKMANGENYCNSCRRYYKTVGADPLSLVARSTPLTCLFVQSSPETSPTESTKHDTTKTDLLPSAANRPKCCRCGTSQTLLRWMGFDDENYYCNSCSDYYKMVRYRISRVSGT</sequence>
<evidence type="ECO:0000256" key="4">
    <source>
        <dbReference type="ARBA" id="ARBA00022833"/>
    </source>
</evidence>
<evidence type="ECO:0000256" key="7">
    <source>
        <dbReference type="SAM" id="MobiDB-lite"/>
    </source>
</evidence>
<feature type="region of interest" description="Disordered" evidence="7">
    <location>
        <begin position="1"/>
        <end position="30"/>
    </location>
</feature>
<dbReference type="CDD" id="cd00202">
    <property type="entry name" value="ZnF_GATA"/>
    <property type="match status" value="1"/>
</dbReference>
<evidence type="ECO:0000256" key="1">
    <source>
        <dbReference type="ARBA" id="ARBA00004123"/>
    </source>
</evidence>
<evidence type="ECO:0000313" key="10">
    <source>
        <dbReference type="Proteomes" id="UP001219525"/>
    </source>
</evidence>
<dbReference type="Proteomes" id="UP001219525">
    <property type="component" value="Unassembled WGS sequence"/>
</dbReference>
<protein>
    <recommendedName>
        <fullName evidence="8">GATA-type domain-containing protein</fullName>
    </recommendedName>
</protein>
<dbReference type="GO" id="GO:0005634">
    <property type="term" value="C:nucleus"/>
    <property type="evidence" value="ECO:0007669"/>
    <property type="project" value="UniProtKB-SubCell"/>
</dbReference>
<feature type="domain" description="GATA-type" evidence="8">
    <location>
        <begin position="55"/>
        <end position="108"/>
    </location>
</feature>
<evidence type="ECO:0000256" key="3">
    <source>
        <dbReference type="ARBA" id="ARBA00022771"/>
    </source>
</evidence>
<organism evidence="9 10">
    <name type="scientific">Mycena pura</name>
    <dbReference type="NCBI Taxonomy" id="153505"/>
    <lineage>
        <taxon>Eukaryota</taxon>
        <taxon>Fungi</taxon>
        <taxon>Dikarya</taxon>
        <taxon>Basidiomycota</taxon>
        <taxon>Agaricomycotina</taxon>
        <taxon>Agaricomycetes</taxon>
        <taxon>Agaricomycetidae</taxon>
        <taxon>Agaricales</taxon>
        <taxon>Marasmiineae</taxon>
        <taxon>Mycenaceae</taxon>
        <taxon>Mycena</taxon>
    </lineage>
</organism>
<keyword evidence="2" id="KW-0479">Metal-binding</keyword>
<keyword evidence="10" id="KW-1185">Reference proteome</keyword>
<gene>
    <name evidence="9" type="ORF">GGX14DRAFT_367892</name>
</gene>
<evidence type="ECO:0000256" key="5">
    <source>
        <dbReference type="ARBA" id="ARBA00023242"/>
    </source>
</evidence>
<name>A0AAD6V830_9AGAR</name>
<dbReference type="EMBL" id="JARJCW010000043">
    <property type="protein sequence ID" value="KAJ7205474.1"/>
    <property type="molecule type" value="Genomic_DNA"/>
</dbReference>
<comment type="caution">
    <text evidence="9">The sequence shown here is derived from an EMBL/GenBank/DDBJ whole genome shotgun (WGS) entry which is preliminary data.</text>
</comment>
<dbReference type="GO" id="GO:0000978">
    <property type="term" value="F:RNA polymerase II cis-regulatory region sequence-specific DNA binding"/>
    <property type="evidence" value="ECO:0007669"/>
    <property type="project" value="TreeGrafter"/>
</dbReference>
<dbReference type="GO" id="GO:0000122">
    <property type="term" value="P:negative regulation of transcription by RNA polymerase II"/>
    <property type="evidence" value="ECO:0007669"/>
    <property type="project" value="TreeGrafter"/>
</dbReference>
<dbReference type="GO" id="GO:0045944">
    <property type="term" value="P:positive regulation of transcription by RNA polymerase II"/>
    <property type="evidence" value="ECO:0007669"/>
    <property type="project" value="TreeGrafter"/>
</dbReference>
<evidence type="ECO:0000259" key="8">
    <source>
        <dbReference type="PROSITE" id="PS50114"/>
    </source>
</evidence>
<evidence type="ECO:0000313" key="9">
    <source>
        <dbReference type="EMBL" id="KAJ7205474.1"/>
    </source>
</evidence>
<evidence type="ECO:0000256" key="2">
    <source>
        <dbReference type="ARBA" id="ARBA00022723"/>
    </source>
</evidence>
<dbReference type="GO" id="GO:0000981">
    <property type="term" value="F:DNA-binding transcription factor activity, RNA polymerase II-specific"/>
    <property type="evidence" value="ECO:0007669"/>
    <property type="project" value="TreeGrafter"/>
</dbReference>
<reference evidence="9" key="1">
    <citation type="submission" date="2023-03" db="EMBL/GenBank/DDBJ databases">
        <title>Massive genome expansion in bonnet fungi (Mycena s.s.) driven by repeated elements and novel gene families across ecological guilds.</title>
        <authorList>
            <consortium name="Lawrence Berkeley National Laboratory"/>
            <person name="Harder C.B."/>
            <person name="Miyauchi S."/>
            <person name="Viragh M."/>
            <person name="Kuo A."/>
            <person name="Thoen E."/>
            <person name="Andreopoulos B."/>
            <person name="Lu D."/>
            <person name="Skrede I."/>
            <person name="Drula E."/>
            <person name="Henrissat B."/>
            <person name="Morin E."/>
            <person name="Kohler A."/>
            <person name="Barry K."/>
            <person name="LaButti K."/>
            <person name="Morin E."/>
            <person name="Salamov A."/>
            <person name="Lipzen A."/>
            <person name="Mereny Z."/>
            <person name="Hegedus B."/>
            <person name="Baldrian P."/>
            <person name="Stursova M."/>
            <person name="Weitz H."/>
            <person name="Taylor A."/>
            <person name="Grigoriev I.V."/>
            <person name="Nagy L.G."/>
            <person name="Martin F."/>
            <person name="Kauserud H."/>
        </authorList>
    </citation>
    <scope>NUCLEOTIDE SEQUENCE</scope>
    <source>
        <strain evidence="9">9144</strain>
    </source>
</reference>
<dbReference type="PANTHER" id="PTHR10071:SF281">
    <property type="entry name" value="BOX A-BINDING FACTOR-RELATED"/>
    <property type="match status" value="1"/>
</dbReference>
<keyword evidence="4" id="KW-0862">Zinc</keyword>
<proteinExistence type="predicted"/>
<dbReference type="Gene3D" id="3.30.50.10">
    <property type="entry name" value="Erythroid Transcription Factor GATA-1, subunit A"/>
    <property type="match status" value="2"/>
</dbReference>
<comment type="subcellular location">
    <subcellularLocation>
        <location evidence="1">Nucleus</location>
    </subcellularLocation>
</comment>
<feature type="domain" description="GATA-type" evidence="8">
    <location>
        <begin position="115"/>
        <end position="153"/>
    </location>
</feature>
<dbReference type="PROSITE" id="PS50114">
    <property type="entry name" value="GATA_ZN_FINGER_2"/>
    <property type="match status" value="2"/>
</dbReference>
<accession>A0AAD6V830</accession>
<dbReference type="SMART" id="SM00401">
    <property type="entry name" value="ZnF_GATA"/>
    <property type="match status" value="2"/>
</dbReference>
<dbReference type="SUPFAM" id="SSF57716">
    <property type="entry name" value="Glucocorticoid receptor-like (DNA-binding domain)"/>
    <property type="match status" value="2"/>
</dbReference>
<keyword evidence="5" id="KW-0539">Nucleus</keyword>
<evidence type="ECO:0000256" key="6">
    <source>
        <dbReference type="PROSITE-ProRule" id="PRU00094"/>
    </source>
</evidence>